<feature type="region of interest" description="Disordered" evidence="1">
    <location>
        <begin position="22"/>
        <end position="54"/>
    </location>
</feature>
<evidence type="ECO:0000313" key="3">
    <source>
        <dbReference type="EMBL" id="RLL98098.1"/>
    </source>
</evidence>
<feature type="signal peptide" evidence="2">
    <location>
        <begin position="1"/>
        <end position="16"/>
    </location>
</feature>
<evidence type="ECO:0000313" key="4">
    <source>
        <dbReference type="Proteomes" id="UP000215289"/>
    </source>
</evidence>
<dbReference type="Proteomes" id="UP000215289">
    <property type="component" value="Unassembled WGS sequence"/>
</dbReference>
<evidence type="ECO:0000256" key="2">
    <source>
        <dbReference type="SAM" id="SignalP"/>
    </source>
</evidence>
<accession>A0A421D7J0</accession>
<dbReference type="AlphaFoldDB" id="A0A421D7J0"/>
<gene>
    <name evidence="3" type="ORF">CFD26_107407</name>
</gene>
<keyword evidence="4" id="KW-1185">Reference proteome</keyword>
<evidence type="ECO:0000256" key="1">
    <source>
        <dbReference type="SAM" id="MobiDB-lite"/>
    </source>
</evidence>
<proteinExistence type="predicted"/>
<organism evidence="3 4">
    <name type="scientific">Aspergillus turcosus</name>
    <dbReference type="NCBI Taxonomy" id="1245748"/>
    <lineage>
        <taxon>Eukaryota</taxon>
        <taxon>Fungi</taxon>
        <taxon>Dikarya</taxon>
        <taxon>Ascomycota</taxon>
        <taxon>Pezizomycotina</taxon>
        <taxon>Eurotiomycetes</taxon>
        <taxon>Eurotiomycetidae</taxon>
        <taxon>Eurotiales</taxon>
        <taxon>Aspergillaceae</taxon>
        <taxon>Aspergillus</taxon>
        <taxon>Aspergillus subgen. Fumigati</taxon>
    </lineage>
</organism>
<reference evidence="3 4" key="1">
    <citation type="submission" date="2018-08" db="EMBL/GenBank/DDBJ databases">
        <title>Draft genome sequences of two Aspergillus turcosus clinical strains isolated from bronchoalveolar lavage fluid: one azole-susceptible and the other azole-resistant.</title>
        <authorList>
            <person name="Parent-Michaud M."/>
            <person name="Dufresne P.J."/>
            <person name="Fournier E."/>
            <person name="Martineau C."/>
            <person name="Moreira S."/>
            <person name="Perkins V."/>
            <person name="De Repentigny L."/>
            <person name="Dufresne S.F."/>
        </authorList>
    </citation>
    <scope>NUCLEOTIDE SEQUENCE [LARGE SCALE GENOMIC DNA]</scope>
    <source>
        <strain evidence="3">HMR AF 1038</strain>
    </source>
</reference>
<feature type="chain" id="PRO_5019225758" evidence="2">
    <location>
        <begin position="17"/>
        <end position="76"/>
    </location>
</feature>
<dbReference type="EMBL" id="NIDN02000061">
    <property type="protein sequence ID" value="RLL98098.1"/>
    <property type="molecule type" value="Genomic_DNA"/>
</dbReference>
<name>A0A421D7J0_9EURO</name>
<protein>
    <submittedName>
        <fullName evidence="3">Uncharacterized protein</fullName>
    </submittedName>
</protein>
<comment type="caution">
    <text evidence="3">The sequence shown here is derived from an EMBL/GenBank/DDBJ whole genome shotgun (WGS) entry which is preliminary data.</text>
</comment>
<keyword evidence="2" id="KW-0732">Signal</keyword>
<sequence>MKFTILALAFVGSALAVPAAFTSTPSSTPAASSSYAASSTPVASSTATPSATPSVKHFGWYEKAKRYGTYKNETSN</sequence>